<dbReference type="PROSITE" id="PS50102">
    <property type="entry name" value="RRM"/>
    <property type="match status" value="2"/>
</dbReference>
<dbReference type="Proteomes" id="UP000247498">
    <property type="component" value="Unassembled WGS sequence"/>
</dbReference>
<evidence type="ECO:0000313" key="5">
    <source>
        <dbReference type="EMBL" id="GBF91297.1"/>
    </source>
</evidence>
<dbReference type="EMBL" id="BDRX01000023">
    <property type="protein sequence ID" value="GBF91297.1"/>
    <property type="molecule type" value="Genomic_DNA"/>
</dbReference>
<accession>A0A2V0P272</accession>
<evidence type="ECO:0000259" key="4">
    <source>
        <dbReference type="PROSITE" id="PS50102"/>
    </source>
</evidence>
<keyword evidence="6" id="KW-1185">Reference proteome</keyword>
<evidence type="ECO:0000256" key="3">
    <source>
        <dbReference type="PROSITE-ProRule" id="PRU00176"/>
    </source>
</evidence>
<dbReference type="GO" id="GO:0003723">
    <property type="term" value="F:RNA binding"/>
    <property type="evidence" value="ECO:0007669"/>
    <property type="project" value="UniProtKB-UniRule"/>
</dbReference>
<dbReference type="InterPro" id="IPR012677">
    <property type="entry name" value="Nucleotide-bd_a/b_plait_sf"/>
</dbReference>
<evidence type="ECO:0000256" key="2">
    <source>
        <dbReference type="ARBA" id="ARBA00022884"/>
    </source>
</evidence>
<gene>
    <name evidence="5" type="ORF">Rsub_03617</name>
</gene>
<dbReference type="GO" id="GO:1990904">
    <property type="term" value="C:ribonucleoprotein complex"/>
    <property type="evidence" value="ECO:0007669"/>
    <property type="project" value="UniProtKB-KW"/>
</dbReference>
<dbReference type="OrthoDB" id="431068at2759"/>
<feature type="domain" description="RRM" evidence="4">
    <location>
        <begin position="27"/>
        <end position="100"/>
    </location>
</feature>
<name>A0A2V0P272_9CHLO</name>
<comment type="caution">
    <text evidence="5">The sequence shown here is derived from an EMBL/GenBank/DDBJ whole genome shotgun (WGS) entry which is preliminary data.</text>
</comment>
<keyword evidence="2 3" id="KW-0694">RNA-binding</keyword>
<dbReference type="CDD" id="cd12254">
    <property type="entry name" value="RRM_hnRNPH_ESRPs_RBM12_like"/>
    <property type="match status" value="2"/>
</dbReference>
<dbReference type="PANTHER" id="PTHR13976">
    <property type="entry name" value="HETEROGENEOUS NUCLEAR RIBONUCLEOPROTEIN-RELATED"/>
    <property type="match status" value="1"/>
</dbReference>
<dbReference type="InterPro" id="IPR050666">
    <property type="entry name" value="ESRP"/>
</dbReference>
<protein>
    <submittedName>
        <fullName evidence="5">Heterogeneous nuclear ribonucleoprotein H3</fullName>
    </submittedName>
</protein>
<dbReference type="FunCoup" id="A0A2V0P272">
    <property type="interactions" value="1259"/>
</dbReference>
<feature type="domain" description="RRM" evidence="4">
    <location>
        <begin position="186"/>
        <end position="265"/>
    </location>
</feature>
<keyword evidence="5" id="KW-0687">Ribonucleoprotein</keyword>
<dbReference type="STRING" id="307507.A0A2V0P272"/>
<dbReference type="SMART" id="SM00360">
    <property type="entry name" value="RRM"/>
    <property type="match status" value="2"/>
</dbReference>
<evidence type="ECO:0000313" key="6">
    <source>
        <dbReference type="Proteomes" id="UP000247498"/>
    </source>
</evidence>
<evidence type="ECO:0000256" key="1">
    <source>
        <dbReference type="ARBA" id="ARBA00022737"/>
    </source>
</evidence>
<sequence length="276" mass="29700">MQQPAGEGYGPEGPGMPHHLGGESVFPCVKLRGLPFDATEEEIRVFLATDPIDTVLVKREGRFSGEAYVVLSGPAQVQAAVEKNKSYMGRRYVEVFRAKKLDYYKAVMGEMLDGTGMGRRPGPPGPQQGMMMAGMQGGMQAGMQGYGAMGYGMGMQGYGGYPQAGGYVNGAGGGYGGGHAVREESNVLRLRGLPFSAGKDDIIAWFADIAVTPPTEEGVHIITDYGRPTGVALVEFATPQEAQAAMAKDKQIMGTRYIEVFMSSRDELQRYLPRSY</sequence>
<dbReference type="Gene3D" id="3.30.70.330">
    <property type="match status" value="2"/>
</dbReference>
<reference evidence="5 6" key="1">
    <citation type="journal article" date="2018" name="Sci. Rep.">
        <title>Raphidocelis subcapitata (=Pseudokirchneriella subcapitata) provides an insight into genome evolution and environmental adaptations in the Sphaeropleales.</title>
        <authorList>
            <person name="Suzuki S."/>
            <person name="Yamaguchi H."/>
            <person name="Nakajima N."/>
            <person name="Kawachi M."/>
        </authorList>
    </citation>
    <scope>NUCLEOTIDE SEQUENCE [LARGE SCALE GENOMIC DNA]</scope>
    <source>
        <strain evidence="5 6">NIES-35</strain>
    </source>
</reference>
<dbReference type="SUPFAM" id="SSF54928">
    <property type="entry name" value="RNA-binding domain, RBD"/>
    <property type="match status" value="2"/>
</dbReference>
<organism evidence="5 6">
    <name type="scientific">Raphidocelis subcapitata</name>
    <dbReference type="NCBI Taxonomy" id="307507"/>
    <lineage>
        <taxon>Eukaryota</taxon>
        <taxon>Viridiplantae</taxon>
        <taxon>Chlorophyta</taxon>
        <taxon>core chlorophytes</taxon>
        <taxon>Chlorophyceae</taxon>
        <taxon>CS clade</taxon>
        <taxon>Sphaeropleales</taxon>
        <taxon>Selenastraceae</taxon>
        <taxon>Raphidocelis</taxon>
    </lineage>
</organism>
<dbReference type="InParanoid" id="A0A2V0P272"/>
<dbReference type="InterPro" id="IPR035979">
    <property type="entry name" value="RBD_domain_sf"/>
</dbReference>
<dbReference type="AlphaFoldDB" id="A0A2V0P272"/>
<proteinExistence type="predicted"/>
<keyword evidence="1" id="KW-0677">Repeat</keyword>
<dbReference type="Pfam" id="PF00076">
    <property type="entry name" value="RRM_1"/>
    <property type="match status" value="1"/>
</dbReference>
<dbReference type="InterPro" id="IPR000504">
    <property type="entry name" value="RRM_dom"/>
</dbReference>